<sequence length="129" mass="14296">MWITKSLTCSGTLHVAEDPHFFTLELMLWALWPPLSIAAKPSGHVIRSRRGPPPTSWRRLEYMQTKWFSPHQRTTTMDEAKEESVSGGAKSSYGSGIVPRSILAVNFSSEFKDFGITEAAGNGSGGRQR</sequence>
<evidence type="ECO:0000313" key="2">
    <source>
        <dbReference type="EMBL" id="WOL19916.1"/>
    </source>
</evidence>
<proteinExistence type="predicted"/>
<protein>
    <submittedName>
        <fullName evidence="2">Uncharacterized protein</fullName>
    </submittedName>
</protein>
<evidence type="ECO:0000256" key="1">
    <source>
        <dbReference type="SAM" id="MobiDB-lite"/>
    </source>
</evidence>
<name>A0AAQ3L7U6_9LILI</name>
<evidence type="ECO:0000313" key="3">
    <source>
        <dbReference type="Proteomes" id="UP001327560"/>
    </source>
</evidence>
<dbReference type="EMBL" id="CP136898">
    <property type="protein sequence ID" value="WOL19916.1"/>
    <property type="molecule type" value="Genomic_DNA"/>
</dbReference>
<organism evidence="2 3">
    <name type="scientific">Canna indica</name>
    <name type="common">Indian-shot</name>
    <dbReference type="NCBI Taxonomy" id="4628"/>
    <lineage>
        <taxon>Eukaryota</taxon>
        <taxon>Viridiplantae</taxon>
        <taxon>Streptophyta</taxon>
        <taxon>Embryophyta</taxon>
        <taxon>Tracheophyta</taxon>
        <taxon>Spermatophyta</taxon>
        <taxon>Magnoliopsida</taxon>
        <taxon>Liliopsida</taxon>
        <taxon>Zingiberales</taxon>
        <taxon>Cannaceae</taxon>
        <taxon>Canna</taxon>
    </lineage>
</organism>
<feature type="region of interest" description="Disordered" evidence="1">
    <location>
        <begin position="71"/>
        <end position="93"/>
    </location>
</feature>
<keyword evidence="3" id="KW-1185">Reference proteome</keyword>
<dbReference type="Proteomes" id="UP001327560">
    <property type="component" value="Chromosome 9"/>
</dbReference>
<gene>
    <name evidence="2" type="ORF">Cni_G28718</name>
</gene>
<dbReference type="AlphaFoldDB" id="A0AAQ3L7U6"/>
<reference evidence="2 3" key="1">
    <citation type="submission" date="2023-10" db="EMBL/GenBank/DDBJ databases">
        <title>Chromosome-scale genome assembly provides insights into flower coloration mechanisms of Canna indica.</title>
        <authorList>
            <person name="Li C."/>
        </authorList>
    </citation>
    <scope>NUCLEOTIDE SEQUENCE [LARGE SCALE GENOMIC DNA]</scope>
    <source>
        <tissue evidence="2">Flower</tissue>
    </source>
</reference>
<accession>A0AAQ3L7U6</accession>